<evidence type="ECO:0000259" key="2">
    <source>
        <dbReference type="PROSITE" id="PS50105"/>
    </source>
</evidence>
<proteinExistence type="predicted"/>
<dbReference type="GO" id="GO:0005737">
    <property type="term" value="C:cytoplasm"/>
    <property type="evidence" value="ECO:0007669"/>
    <property type="project" value="TreeGrafter"/>
</dbReference>
<feature type="domain" description="SAM" evidence="2">
    <location>
        <begin position="12"/>
        <end position="59"/>
    </location>
</feature>
<dbReference type="Proteomes" id="UP000018467">
    <property type="component" value="Unassembled WGS sequence"/>
</dbReference>
<keyword evidence="4" id="KW-1185">Reference proteome</keyword>
<dbReference type="Ensembl" id="ENSAMXT00000044061.1">
    <property type="protein sequence ID" value="ENSAMXP00000044003.1"/>
    <property type="gene ID" value="ENSAMXG00000038916.1"/>
</dbReference>
<reference evidence="4" key="2">
    <citation type="journal article" date="2014" name="Nat. Commun.">
        <title>The cavefish genome reveals candidate genes for eye loss.</title>
        <authorList>
            <person name="McGaugh S.E."/>
            <person name="Gross J.B."/>
            <person name="Aken B."/>
            <person name="Blin M."/>
            <person name="Borowsky R."/>
            <person name="Chalopin D."/>
            <person name="Hinaux H."/>
            <person name="Jeffery W.R."/>
            <person name="Keene A."/>
            <person name="Ma L."/>
            <person name="Minx P."/>
            <person name="Murphy D."/>
            <person name="O'Quin K.E."/>
            <person name="Retaux S."/>
            <person name="Rohner N."/>
            <person name="Searle S.M."/>
            <person name="Stahl B.A."/>
            <person name="Tabin C."/>
            <person name="Volff J.N."/>
            <person name="Yoshizawa M."/>
            <person name="Warren W.C."/>
        </authorList>
    </citation>
    <scope>NUCLEOTIDE SEQUENCE [LARGE SCALE GENOMIC DNA]</scope>
    <source>
        <strain evidence="4">female</strain>
    </source>
</reference>
<dbReference type="PANTHER" id="PTHR16155">
    <property type="entry name" value="DED DOMAIN-CONTAINING PROTEIN"/>
    <property type="match status" value="1"/>
</dbReference>
<feature type="region of interest" description="Disordered" evidence="1">
    <location>
        <begin position="171"/>
        <end position="190"/>
    </location>
</feature>
<dbReference type="InParanoid" id="A0A3B1JNW7"/>
<feature type="region of interest" description="Disordered" evidence="1">
    <location>
        <begin position="73"/>
        <end position="129"/>
    </location>
</feature>
<reference evidence="3" key="3">
    <citation type="submission" date="2025-08" db="UniProtKB">
        <authorList>
            <consortium name="Ensembl"/>
        </authorList>
    </citation>
    <scope>IDENTIFICATION</scope>
</reference>
<dbReference type="STRING" id="7994.ENSAMXP00000044003"/>
<dbReference type="Gene3D" id="1.10.150.50">
    <property type="entry name" value="Transcription Factor, Ets-1"/>
    <property type="match status" value="1"/>
</dbReference>
<evidence type="ECO:0000313" key="4">
    <source>
        <dbReference type="Proteomes" id="UP000018467"/>
    </source>
</evidence>
<reference evidence="3" key="4">
    <citation type="submission" date="2025-09" db="UniProtKB">
        <authorList>
            <consortium name="Ensembl"/>
        </authorList>
    </citation>
    <scope>IDENTIFICATION</scope>
</reference>
<feature type="compositionally biased region" description="Basic and acidic residues" evidence="1">
    <location>
        <begin position="73"/>
        <end position="97"/>
    </location>
</feature>
<evidence type="ECO:0000313" key="3">
    <source>
        <dbReference type="Ensembl" id="ENSAMXP00000044003.1"/>
    </source>
</evidence>
<dbReference type="PANTHER" id="PTHR16155:SF18">
    <property type="entry name" value="STERILE ALPHA MOTIF DOMAIN-CONTAINING PROTEIN 9-LIKE"/>
    <property type="match status" value="1"/>
</dbReference>
<dbReference type="Pfam" id="PF00536">
    <property type="entry name" value="SAM_1"/>
    <property type="match status" value="1"/>
</dbReference>
<dbReference type="InterPro" id="IPR011029">
    <property type="entry name" value="DEATH-like_dom_sf"/>
</dbReference>
<evidence type="ECO:0000256" key="1">
    <source>
        <dbReference type="SAM" id="MobiDB-lite"/>
    </source>
</evidence>
<dbReference type="InterPro" id="IPR001660">
    <property type="entry name" value="SAM"/>
</dbReference>
<sequence length="1287" mass="149973">MADYKNHHIEMWTKEHVHAWLCETVQINPEYADIFIKEEVSGADLVCYEKQDLLEMGLQHGPAVRVMKRLTEHLSRPESTQSRKEETQPKQINKETSNENEAVSCKTEMPSPRHQTQRAEKANEGPKKTEQNIADLILQHHGEEKGLKITNCILKKIPRNDLVQSFTKKVGKTDQELPSDSTDSAKVKKETDHGEKLKNLLTCGASTLGHYSYFILVMNKADPKQLEHLQFLSKTDLFCVLDFDPNSNTDGACKLYREFCHANLHCPVHFQGEPSAVVKNLNLYHQTSWVFCNGRLDLDSRHLDYQTWLKETHREIEQMVSFMFKPEVLPSRRCLVIFLLLSPVESEKDPIFDTFMTFHRQSGGEENIIHICNNEHTFEKWQSLIQKKYEFDIKKKSIYELDWSQVNGQIVKLGPHSQPFERLLPSTGCSSVILKKKDEQRMNTLDILCENECEGAYDENSPGFHNLKLMVEEEFYRGGEVKWLNFYISEKQKAKPFIKRHKYEEVRTKITSQIKMAKSTCVLVNLFHHPGCGGTTLAKHVMWDLRKDLRCAVLKDSSADEQVASQVMDLMKYGKSDESFQTPALLLVDDSKDTEAAEKLRNCIRRQFDKNCLVKKEKSFSSPVIILNCVRTHLPKVQYKYCETDSQYITAELTKREQDDFEEKLQELKENHNRPENFYSFMIMKSNFDKKYVKNIVSNILKDLDMQTKQAKLLSIVALLNSYIPESHISQSVCEDFLGMKPLLWGKETVLERMEPYSNLLIESRGACACLEELDLTYNIKRSDITMDLLHCDLFFRTGLGKDALILFIQRMLIERQRNVENERDTQFSLLIEKIHTDEGQQKVQEIFMKASTRYETMASIPQALARYLYLYDRDFSQAIIWQKIPDRLDSYIELAKKATNAFQRAQKLAKTENEPYEDCHVTKDTYNKSADMGVIEIALIIFDIISKLPFFKVKDPKWQLQSFLKGSISMTKTSFEFFERYFIYLKSRKFEEESGHRFRRKVSEHFKKYISFFTIEDELAQNLSTRFLQESIDIEDRKMFLEEQKADTFAGLLQHLEDRSGETMEKITECYAFLIEHSKSRHPKIITNLILANLILHLLNPKSKRILQERDLIHLLRQAMLEIRAQHPFPELYYLALLLLWPSSSTTEIDENIVIYIKAIRSSSRHQLPNSLRRRGAISHIFLGKKPGLERLVPKAKLYYTNDPKESNRLWQSGDIFAQKDIKDRLLRVHGIVEQGEVYIEYGKLKIPVHPAFIDAVRTGFSTEKVTFYLGFAMTGPLAYDIQYEN</sequence>
<protein>
    <recommendedName>
        <fullName evidence="2">SAM domain-containing protein</fullName>
    </recommendedName>
</protein>
<name>A0A3B1JNW7_ASTMX</name>
<dbReference type="GeneTree" id="ENSGT00390000013973"/>
<dbReference type="InterPro" id="IPR013761">
    <property type="entry name" value="SAM/pointed_sf"/>
</dbReference>
<organism evidence="3 4">
    <name type="scientific">Astyanax mexicanus</name>
    <name type="common">Blind cave fish</name>
    <name type="synonym">Astyanax fasciatus mexicanus</name>
    <dbReference type="NCBI Taxonomy" id="7994"/>
    <lineage>
        <taxon>Eukaryota</taxon>
        <taxon>Metazoa</taxon>
        <taxon>Chordata</taxon>
        <taxon>Craniata</taxon>
        <taxon>Vertebrata</taxon>
        <taxon>Euteleostomi</taxon>
        <taxon>Actinopterygii</taxon>
        <taxon>Neopterygii</taxon>
        <taxon>Teleostei</taxon>
        <taxon>Ostariophysi</taxon>
        <taxon>Characiformes</taxon>
        <taxon>Characoidei</taxon>
        <taxon>Acestrorhamphidae</taxon>
        <taxon>Acestrorhamphinae</taxon>
        <taxon>Astyanax</taxon>
    </lineage>
</organism>
<accession>A0A3B1JNW7</accession>
<feature type="compositionally biased region" description="Basic and acidic residues" evidence="1">
    <location>
        <begin position="117"/>
        <end position="129"/>
    </location>
</feature>
<reference evidence="4" key="1">
    <citation type="submission" date="2013-03" db="EMBL/GenBank/DDBJ databases">
        <authorList>
            <person name="Jeffery W."/>
            <person name="Warren W."/>
            <person name="Wilson R.K."/>
        </authorList>
    </citation>
    <scope>NUCLEOTIDE SEQUENCE</scope>
    <source>
        <strain evidence="4">female</strain>
    </source>
</reference>
<dbReference type="Gene3D" id="1.10.533.10">
    <property type="entry name" value="Death Domain, Fas"/>
    <property type="match status" value="1"/>
</dbReference>
<dbReference type="SUPFAM" id="SSF47769">
    <property type="entry name" value="SAM/Pointed domain"/>
    <property type="match status" value="1"/>
</dbReference>
<dbReference type="Bgee" id="ENSAMXG00000038916">
    <property type="expression patterns" value="Expressed in muscle tissue and 7 other cell types or tissues"/>
</dbReference>
<dbReference type="PROSITE" id="PS50105">
    <property type="entry name" value="SAM_DOMAIN"/>
    <property type="match status" value="1"/>
</dbReference>